<protein>
    <recommendedName>
        <fullName evidence="4">Myb/SANT-like domain-containing protein</fullName>
    </recommendedName>
</protein>
<proteinExistence type="predicted"/>
<evidence type="ECO:0000313" key="2">
    <source>
        <dbReference type="EMBL" id="KAJ7728280.1"/>
    </source>
</evidence>
<feature type="region of interest" description="Disordered" evidence="1">
    <location>
        <begin position="75"/>
        <end position="128"/>
    </location>
</feature>
<comment type="caution">
    <text evidence="2">The sequence shown here is derived from an EMBL/GenBank/DDBJ whole genome shotgun (WGS) entry which is preliminary data.</text>
</comment>
<evidence type="ECO:0008006" key="4">
    <source>
        <dbReference type="Google" id="ProtNLM"/>
    </source>
</evidence>
<dbReference type="AlphaFoldDB" id="A0AAD7HTY8"/>
<accession>A0AAD7HTY8</accession>
<dbReference type="PANTHER" id="PTHR46929:SF3">
    <property type="entry name" value="MYB_SANT-LIKE DOMAIN-CONTAINING PROTEIN"/>
    <property type="match status" value="1"/>
</dbReference>
<feature type="compositionally biased region" description="Polar residues" evidence="1">
    <location>
        <begin position="99"/>
        <end position="117"/>
    </location>
</feature>
<gene>
    <name evidence="2" type="ORF">DFH07DRAFT_757337</name>
</gene>
<dbReference type="Proteomes" id="UP001215280">
    <property type="component" value="Unassembled WGS sequence"/>
</dbReference>
<dbReference type="EMBL" id="JARJLG010000206">
    <property type="protein sequence ID" value="KAJ7728280.1"/>
    <property type="molecule type" value="Genomic_DNA"/>
</dbReference>
<evidence type="ECO:0000256" key="1">
    <source>
        <dbReference type="SAM" id="MobiDB-lite"/>
    </source>
</evidence>
<sequence length="145" mass="15874">MLLQLKSAFNSCAATRNASGFGWDEGLKMPTATAEVWDVYIDRHPKAARWRTTPFPLYNDILYLVEGIVATGAGAFHPGAQTQSQTQTETQAETDVDSHSQSQSGAAMDTDTQSQGPATPPHRSRGRNRDKTLKVCMCLEISRLC</sequence>
<reference evidence="2" key="1">
    <citation type="submission" date="2023-03" db="EMBL/GenBank/DDBJ databases">
        <title>Massive genome expansion in bonnet fungi (Mycena s.s.) driven by repeated elements and novel gene families across ecological guilds.</title>
        <authorList>
            <consortium name="Lawrence Berkeley National Laboratory"/>
            <person name="Harder C.B."/>
            <person name="Miyauchi S."/>
            <person name="Viragh M."/>
            <person name="Kuo A."/>
            <person name="Thoen E."/>
            <person name="Andreopoulos B."/>
            <person name="Lu D."/>
            <person name="Skrede I."/>
            <person name="Drula E."/>
            <person name="Henrissat B."/>
            <person name="Morin E."/>
            <person name="Kohler A."/>
            <person name="Barry K."/>
            <person name="LaButti K."/>
            <person name="Morin E."/>
            <person name="Salamov A."/>
            <person name="Lipzen A."/>
            <person name="Mereny Z."/>
            <person name="Hegedus B."/>
            <person name="Baldrian P."/>
            <person name="Stursova M."/>
            <person name="Weitz H."/>
            <person name="Taylor A."/>
            <person name="Grigoriev I.V."/>
            <person name="Nagy L.G."/>
            <person name="Martin F."/>
            <person name="Kauserud H."/>
        </authorList>
    </citation>
    <scope>NUCLEOTIDE SEQUENCE</scope>
    <source>
        <strain evidence="2">CBHHK188m</strain>
    </source>
</reference>
<dbReference type="PANTHER" id="PTHR46929">
    <property type="entry name" value="EXPRESSED PROTEIN"/>
    <property type="match status" value="1"/>
</dbReference>
<organism evidence="2 3">
    <name type="scientific">Mycena maculata</name>
    <dbReference type="NCBI Taxonomy" id="230809"/>
    <lineage>
        <taxon>Eukaryota</taxon>
        <taxon>Fungi</taxon>
        <taxon>Dikarya</taxon>
        <taxon>Basidiomycota</taxon>
        <taxon>Agaricomycotina</taxon>
        <taxon>Agaricomycetes</taxon>
        <taxon>Agaricomycetidae</taxon>
        <taxon>Agaricales</taxon>
        <taxon>Marasmiineae</taxon>
        <taxon>Mycenaceae</taxon>
        <taxon>Mycena</taxon>
    </lineage>
</organism>
<name>A0AAD7HTY8_9AGAR</name>
<feature type="compositionally biased region" description="Low complexity" evidence="1">
    <location>
        <begin position="80"/>
        <end position="93"/>
    </location>
</feature>
<evidence type="ECO:0000313" key="3">
    <source>
        <dbReference type="Proteomes" id="UP001215280"/>
    </source>
</evidence>
<keyword evidence="3" id="KW-1185">Reference proteome</keyword>